<reference evidence="7 8" key="1">
    <citation type="journal article" date="2015" name="BMC Genomics">
        <title>Transcriptome analysis of thermophilic methylotrophic Bacillus methanolicus MGA3 using RNA-sequencing provides detailed insights into its previously uncharted transcriptional landscape.</title>
        <authorList>
            <person name="Irla M."/>
            <person name="Neshat A."/>
            <person name="Brautaset T."/>
            <person name="Ruckert C."/>
            <person name="Kalinowski J."/>
            <person name="Wendisch V.F."/>
        </authorList>
    </citation>
    <scope>NUCLEOTIDE SEQUENCE [LARGE SCALE GENOMIC DNA]</scope>
    <source>
        <strain evidence="8">MGA3 / ATCC 53907</strain>
    </source>
</reference>
<evidence type="ECO:0000256" key="3">
    <source>
        <dbReference type="ARBA" id="ARBA00023186"/>
    </source>
</evidence>
<organism evidence="7 8">
    <name type="scientific">Bacillus methanolicus (strain MGA3 / ATCC 53907)</name>
    <dbReference type="NCBI Taxonomy" id="796606"/>
    <lineage>
        <taxon>Bacteria</taxon>
        <taxon>Bacillati</taxon>
        <taxon>Bacillota</taxon>
        <taxon>Bacilli</taxon>
        <taxon>Bacillales</taxon>
        <taxon>Bacillaceae</taxon>
        <taxon>Bacillus</taxon>
    </lineage>
</organism>
<dbReference type="EMBL" id="CP007739">
    <property type="protein sequence ID" value="AIE58905.1"/>
    <property type="molecule type" value="Genomic_DNA"/>
</dbReference>
<dbReference type="Pfam" id="PF02492">
    <property type="entry name" value="cobW"/>
    <property type="match status" value="1"/>
</dbReference>
<keyword evidence="3" id="KW-0143">Chaperone</keyword>
<comment type="catalytic activity">
    <reaction evidence="5">
        <text>GTP + H2O = GDP + phosphate + H(+)</text>
        <dbReference type="Rhea" id="RHEA:19669"/>
        <dbReference type="ChEBI" id="CHEBI:15377"/>
        <dbReference type="ChEBI" id="CHEBI:15378"/>
        <dbReference type="ChEBI" id="CHEBI:37565"/>
        <dbReference type="ChEBI" id="CHEBI:43474"/>
        <dbReference type="ChEBI" id="CHEBI:58189"/>
    </reaction>
    <physiologicalReaction direction="left-to-right" evidence="5">
        <dbReference type="Rhea" id="RHEA:19670"/>
    </physiologicalReaction>
</comment>
<dbReference type="STRING" id="796606.BMMGA3_02175"/>
<dbReference type="PANTHER" id="PTHR13748:SF62">
    <property type="entry name" value="COBW DOMAIN-CONTAINING PROTEIN"/>
    <property type="match status" value="1"/>
</dbReference>
<dbReference type="Gene3D" id="3.40.50.300">
    <property type="entry name" value="P-loop containing nucleotide triphosphate hydrolases"/>
    <property type="match status" value="1"/>
</dbReference>
<feature type="domain" description="CobW C-terminal" evidence="6">
    <location>
        <begin position="218"/>
        <end position="303"/>
    </location>
</feature>
<dbReference type="KEGG" id="bmet:BMMGA3_02175"/>
<dbReference type="PANTHER" id="PTHR13748">
    <property type="entry name" value="COBW-RELATED"/>
    <property type="match status" value="1"/>
</dbReference>
<evidence type="ECO:0000256" key="2">
    <source>
        <dbReference type="ARBA" id="ARBA00022801"/>
    </source>
</evidence>
<dbReference type="InterPro" id="IPR027417">
    <property type="entry name" value="P-loop_NTPase"/>
</dbReference>
<dbReference type="SUPFAM" id="SSF90002">
    <property type="entry name" value="Hypothetical protein YjiA, C-terminal domain"/>
    <property type="match status" value="1"/>
</dbReference>
<dbReference type="HOGENOM" id="CLU_017452_1_4_9"/>
<dbReference type="Proteomes" id="UP000027602">
    <property type="component" value="Chromosome"/>
</dbReference>
<name>I3E3E5_BACMM</name>
<dbReference type="InterPro" id="IPR011629">
    <property type="entry name" value="CobW-like_C"/>
</dbReference>
<dbReference type="GO" id="GO:0005737">
    <property type="term" value="C:cytoplasm"/>
    <property type="evidence" value="ECO:0007669"/>
    <property type="project" value="TreeGrafter"/>
</dbReference>
<dbReference type="Pfam" id="PF07683">
    <property type="entry name" value="CobW_C"/>
    <property type="match status" value="1"/>
</dbReference>
<evidence type="ECO:0000256" key="4">
    <source>
        <dbReference type="ARBA" id="ARBA00034320"/>
    </source>
</evidence>
<gene>
    <name evidence="7" type="ORF">BMMGA3_02175</name>
</gene>
<dbReference type="CDD" id="cd03112">
    <property type="entry name" value="CobW-like"/>
    <property type="match status" value="1"/>
</dbReference>
<dbReference type="RefSeq" id="WP_003348226.1">
    <property type="nucleotide sequence ID" value="NZ_ADWW01000003.1"/>
</dbReference>
<dbReference type="InterPro" id="IPR003495">
    <property type="entry name" value="CobW/HypB/UreG_nucleotide-bd"/>
</dbReference>
<dbReference type="GO" id="GO:0016787">
    <property type="term" value="F:hydrolase activity"/>
    <property type="evidence" value="ECO:0007669"/>
    <property type="project" value="UniProtKB-KW"/>
</dbReference>
<comment type="similarity">
    <text evidence="4">Belongs to the SIMIBI class G3E GTPase family. ZNG1 subfamily.</text>
</comment>
<keyword evidence="2" id="KW-0378">Hydrolase</keyword>
<dbReference type="SMART" id="SM00833">
    <property type="entry name" value="CobW_C"/>
    <property type="match status" value="1"/>
</dbReference>
<dbReference type="eggNOG" id="COG0523">
    <property type="taxonomic scope" value="Bacteria"/>
</dbReference>
<dbReference type="GO" id="GO:0000166">
    <property type="term" value="F:nucleotide binding"/>
    <property type="evidence" value="ECO:0007669"/>
    <property type="project" value="UniProtKB-KW"/>
</dbReference>
<accession>I3E3E5</accession>
<evidence type="ECO:0000313" key="7">
    <source>
        <dbReference type="EMBL" id="AIE58905.1"/>
    </source>
</evidence>
<sequence>MEKVEIYILSGFLGAGKTTLLQQILKKEHEKERKVAVIMNEMGLVSIDSDAISEKIPLKELLNGCVCCTLSYQLEVKLSELINQYELDAIYIKTTGVAHPVEVLDACLSPLFAEKVKVQSIITILDALRWSDRHTLKFPLQKLITEQVKHADIVLLNKIDKVLEEKQKEFEIELQSINPKGKIIPTKFANINPEMIRNLKAKERDAHQKAHAIEHLHIKTYVHTFSQPIDKKKLEDFLRIMPESIYRIKGYIRFTGTEETYLLQYAYGMPLYSKIRMKMKNTLVFIGDELDHNWLQTTLTNLQQDKMPASHSY</sequence>
<evidence type="ECO:0000256" key="5">
    <source>
        <dbReference type="ARBA" id="ARBA00049117"/>
    </source>
</evidence>
<dbReference type="AlphaFoldDB" id="I3E3E5"/>
<proteinExistence type="inferred from homology"/>
<keyword evidence="1" id="KW-0547">Nucleotide-binding</keyword>
<protein>
    <submittedName>
        <fullName evidence="7">Putative GTPase (G3E family)-like protein</fullName>
    </submittedName>
</protein>
<evidence type="ECO:0000259" key="6">
    <source>
        <dbReference type="SMART" id="SM00833"/>
    </source>
</evidence>
<evidence type="ECO:0000313" key="8">
    <source>
        <dbReference type="Proteomes" id="UP000027602"/>
    </source>
</evidence>
<dbReference type="InterPro" id="IPR036627">
    <property type="entry name" value="CobW-likC_sf"/>
</dbReference>
<evidence type="ECO:0000256" key="1">
    <source>
        <dbReference type="ARBA" id="ARBA00022741"/>
    </source>
</evidence>
<dbReference type="SUPFAM" id="SSF52540">
    <property type="entry name" value="P-loop containing nucleoside triphosphate hydrolases"/>
    <property type="match status" value="1"/>
</dbReference>
<dbReference type="Gene3D" id="3.30.1220.10">
    <property type="entry name" value="CobW-like, C-terminal domain"/>
    <property type="match status" value="1"/>
</dbReference>
<keyword evidence="8" id="KW-1185">Reference proteome</keyword>
<dbReference type="InterPro" id="IPR051316">
    <property type="entry name" value="Zinc-reg_GTPase_activator"/>
</dbReference>